<keyword evidence="6 11" id="KW-0812">Transmembrane</keyword>
<name>A0A830HDX0_9CHLO</name>
<evidence type="ECO:0000256" key="7">
    <source>
        <dbReference type="ARBA" id="ARBA00022968"/>
    </source>
</evidence>
<evidence type="ECO:0000313" key="12">
    <source>
        <dbReference type="EMBL" id="GHP05225.1"/>
    </source>
</evidence>
<evidence type="ECO:0000256" key="5">
    <source>
        <dbReference type="ARBA" id="ARBA00022679"/>
    </source>
</evidence>
<feature type="transmembrane region" description="Helical" evidence="11">
    <location>
        <begin position="21"/>
        <end position="40"/>
    </location>
</feature>
<comment type="similarity">
    <text evidence="3">Belongs to the glycosyltransferase 31 family.</text>
</comment>
<gene>
    <name evidence="12" type="ORF">PPROV_000397700</name>
</gene>
<proteinExistence type="inferred from homology"/>
<keyword evidence="13" id="KW-1185">Reference proteome</keyword>
<dbReference type="OrthoDB" id="2139606at2759"/>
<evidence type="ECO:0000256" key="1">
    <source>
        <dbReference type="ARBA" id="ARBA00004323"/>
    </source>
</evidence>
<sequence>MVDHRRRSHSSGYSSRVPLSVVALIMLAFMSWILLLFRVANRQQGLGQQQQQQQHYHGGGDNQHGGGDVVLVDDQHACARQIGGGGVGAAESISSAACIHQHPHNFVGDAKSGWRGDNNFSPRRVRMLILVASSCCLDESARAKRHALRKSWIADAYTHFGPGRVIVRFALGSPKPTTNNDTQFVMPETHADALAKEIVDASKLTAWYGEKTTTNDESHSQQNLLHGDVVVLPAPEGYRNLPLKTRMAFAYAMAHPAEFTHILKVDDDVYVRITHLLMSATVEASVEEMTLDDKDDNKAPIPLALATSSYTPYFFRAVAATARAAHALPPSIQARPPHPALDSAVVTDLHWMANHVSMWWPPSIAPARVYVGRIENRGGFQPMRIAQGGKWTMSKVTFPDRVLKPIRNITYASGWGYFTTRDVVQTYLSAVRAREAKLMGNSTRIEQRRREPMHQGMSMAPLDSVGANEVSRTWWQYFPWEDVDFGITLHFARVELYNDRDFKAAWSPCTKMTSVKHLDVEAPALVIGLHEQERSGLWSHNSVQCSSGPYAGGDYGGWYRFSRAIAEHDVTYDAWPAEMLAANMSQELTSDNTFFN</sequence>
<keyword evidence="9" id="KW-0333">Golgi apparatus</keyword>
<dbReference type="GO" id="GO:0000139">
    <property type="term" value="C:Golgi membrane"/>
    <property type="evidence" value="ECO:0007669"/>
    <property type="project" value="UniProtKB-SubCell"/>
</dbReference>
<evidence type="ECO:0000256" key="4">
    <source>
        <dbReference type="ARBA" id="ARBA00022676"/>
    </source>
</evidence>
<keyword evidence="5" id="KW-0808">Transferase</keyword>
<dbReference type="GO" id="GO:0006493">
    <property type="term" value="P:protein O-linked glycosylation"/>
    <property type="evidence" value="ECO:0007669"/>
    <property type="project" value="TreeGrafter"/>
</dbReference>
<keyword evidence="8 11" id="KW-1133">Transmembrane helix</keyword>
<keyword evidence="4" id="KW-0328">Glycosyltransferase</keyword>
<evidence type="ECO:0000256" key="8">
    <source>
        <dbReference type="ARBA" id="ARBA00022989"/>
    </source>
</evidence>
<protein>
    <recommendedName>
        <fullName evidence="14">Hexosyltransferase</fullName>
    </recommendedName>
</protein>
<reference evidence="12" key="1">
    <citation type="submission" date="2020-10" db="EMBL/GenBank/DDBJ databases">
        <title>Unveiling of a novel bifunctional photoreceptor, Dualchrome1, isolated from a cosmopolitan green alga.</title>
        <authorList>
            <person name="Suzuki S."/>
            <person name="Kawachi M."/>
        </authorList>
    </citation>
    <scope>NUCLEOTIDE SEQUENCE</scope>
    <source>
        <strain evidence="12">NIES 2893</strain>
    </source>
</reference>
<dbReference type="UniPathway" id="UPA00378"/>
<evidence type="ECO:0000256" key="3">
    <source>
        <dbReference type="ARBA" id="ARBA00008661"/>
    </source>
</evidence>
<dbReference type="EMBL" id="BNJQ01000009">
    <property type="protein sequence ID" value="GHP05225.1"/>
    <property type="molecule type" value="Genomic_DNA"/>
</dbReference>
<keyword evidence="10 11" id="KW-0472">Membrane</keyword>
<dbReference type="Pfam" id="PF01762">
    <property type="entry name" value="Galactosyl_T"/>
    <property type="match status" value="1"/>
</dbReference>
<evidence type="ECO:0000256" key="6">
    <source>
        <dbReference type="ARBA" id="ARBA00022692"/>
    </source>
</evidence>
<comment type="pathway">
    <text evidence="2">Protein modification; protein glycosylation.</text>
</comment>
<evidence type="ECO:0000256" key="2">
    <source>
        <dbReference type="ARBA" id="ARBA00004922"/>
    </source>
</evidence>
<accession>A0A830HDX0</accession>
<dbReference type="InterPro" id="IPR002659">
    <property type="entry name" value="Glyco_trans_31"/>
</dbReference>
<dbReference type="Gene3D" id="3.90.550.50">
    <property type="match status" value="1"/>
</dbReference>
<evidence type="ECO:0000256" key="11">
    <source>
        <dbReference type="SAM" id="Phobius"/>
    </source>
</evidence>
<comment type="caution">
    <text evidence="12">The sequence shown here is derived from an EMBL/GenBank/DDBJ whole genome shotgun (WGS) entry which is preliminary data.</text>
</comment>
<comment type="subcellular location">
    <subcellularLocation>
        <location evidence="1">Golgi apparatus membrane</location>
        <topology evidence="1">Single-pass type II membrane protein</topology>
    </subcellularLocation>
</comment>
<dbReference type="PANTHER" id="PTHR11214:SF3">
    <property type="entry name" value="BETA-1,3-GALACTOSYLTRANSFERASE 6"/>
    <property type="match status" value="1"/>
</dbReference>
<organism evidence="12 13">
    <name type="scientific">Pycnococcus provasolii</name>
    <dbReference type="NCBI Taxonomy" id="41880"/>
    <lineage>
        <taxon>Eukaryota</taxon>
        <taxon>Viridiplantae</taxon>
        <taxon>Chlorophyta</taxon>
        <taxon>Pseudoscourfieldiophyceae</taxon>
        <taxon>Pseudoscourfieldiales</taxon>
        <taxon>Pycnococcaceae</taxon>
        <taxon>Pycnococcus</taxon>
    </lineage>
</organism>
<dbReference type="PANTHER" id="PTHR11214">
    <property type="entry name" value="BETA-1,3-N-ACETYLGLUCOSAMINYLTRANSFERASE"/>
    <property type="match status" value="1"/>
</dbReference>
<dbReference type="GO" id="GO:0016758">
    <property type="term" value="F:hexosyltransferase activity"/>
    <property type="evidence" value="ECO:0007669"/>
    <property type="project" value="InterPro"/>
</dbReference>
<dbReference type="Proteomes" id="UP000660262">
    <property type="component" value="Unassembled WGS sequence"/>
</dbReference>
<evidence type="ECO:0000256" key="9">
    <source>
        <dbReference type="ARBA" id="ARBA00023034"/>
    </source>
</evidence>
<evidence type="ECO:0008006" key="14">
    <source>
        <dbReference type="Google" id="ProtNLM"/>
    </source>
</evidence>
<evidence type="ECO:0000256" key="10">
    <source>
        <dbReference type="ARBA" id="ARBA00023136"/>
    </source>
</evidence>
<keyword evidence="7" id="KW-0735">Signal-anchor</keyword>
<dbReference type="AlphaFoldDB" id="A0A830HDX0"/>
<evidence type="ECO:0000313" key="13">
    <source>
        <dbReference type="Proteomes" id="UP000660262"/>
    </source>
</evidence>